<reference evidence="5 6" key="1">
    <citation type="submission" date="2010-10" db="EMBL/GenBank/DDBJ databases">
        <title>Complete sequence of Frankia sp. EuI1c.</title>
        <authorList>
            <consortium name="US DOE Joint Genome Institute"/>
            <person name="Lucas S."/>
            <person name="Copeland A."/>
            <person name="Lapidus A."/>
            <person name="Cheng J.-F."/>
            <person name="Bruce D."/>
            <person name="Goodwin L."/>
            <person name="Pitluck S."/>
            <person name="Chertkov O."/>
            <person name="Detter J.C."/>
            <person name="Han C."/>
            <person name="Tapia R."/>
            <person name="Land M."/>
            <person name="Hauser L."/>
            <person name="Jeffries C."/>
            <person name="Kyrpides N."/>
            <person name="Ivanova N."/>
            <person name="Mikhailova N."/>
            <person name="Beauchemin N."/>
            <person name="Sen A."/>
            <person name="Sur S.A."/>
            <person name="Gtari M."/>
            <person name="Wall L."/>
            <person name="Tisa L."/>
            <person name="Woyke T."/>
        </authorList>
    </citation>
    <scope>NUCLEOTIDE SEQUENCE [LARGE SCALE GENOMIC DNA]</scope>
    <source>
        <strain evidence="6">DSM 45817 / CECT 9037 / EuI1c</strain>
    </source>
</reference>
<comment type="similarity">
    <text evidence="1 3">Belongs to the short-chain dehydrogenases/reductases (SDR) family.</text>
</comment>
<dbReference type="PRINTS" id="PR00081">
    <property type="entry name" value="GDHRDH"/>
</dbReference>
<dbReference type="OrthoDB" id="4690547at2"/>
<evidence type="ECO:0000256" key="3">
    <source>
        <dbReference type="RuleBase" id="RU000363"/>
    </source>
</evidence>
<evidence type="ECO:0000256" key="1">
    <source>
        <dbReference type="ARBA" id="ARBA00006484"/>
    </source>
</evidence>
<accession>E3J2K2</accession>
<feature type="region of interest" description="Disordered" evidence="4">
    <location>
        <begin position="299"/>
        <end position="322"/>
    </location>
</feature>
<dbReference type="InterPro" id="IPR036291">
    <property type="entry name" value="NAD(P)-bd_dom_sf"/>
</dbReference>
<dbReference type="KEGG" id="fri:FraEuI1c_2482"/>
<dbReference type="EMBL" id="CP002299">
    <property type="protein sequence ID" value="ADP80516.1"/>
    <property type="molecule type" value="Genomic_DNA"/>
</dbReference>
<dbReference type="PRINTS" id="PR00080">
    <property type="entry name" value="SDRFAMILY"/>
</dbReference>
<feature type="compositionally biased region" description="Low complexity" evidence="4">
    <location>
        <begin position="299"/>
        <end position="313"/>
    </location>
</feature>
<dbReference type="eggNOG" id="COG4221">
    <property type="taxonomic scope" value="Bacteria"/>
</dbReference>
<proteinExistence type="inferred from homology"/>
<dbReference type="RefSeq" id="WP_013423634.1">
    <property type="nucleotide sequence ID" value="NC_014666.1"/>
</dbReference>
<gene>
    <name evidence="5" type="ordered locus">FraEuI1c_2482</name>
</gene>
<dbReference type="STRING" id="298654.FraEuI1c_2482"/>
<dbReference type="InterPro" id="IPR002347">
    <property type="entry name" value="SDR_fam"/>
</dbReference>
<dbReference type="Proteomes" id="UP000002484">
    <property type="component" value="Chromosome"/>
</dbReference>
<name>E3J2K2_PSEI1</name>
<dbReference type="InParanoid" id="E3J2K2"/>
<dbReference type="HOGENOM" id="CLU_010194_2_1_11"/>
<sequence>MRDFAGKVAVVTGAGQGIGRALVERFCAEGMKAVLADVVPELVESTTAELREAGHEVTGVVADVTSLESVEALRDAALAAYGGVHVLCNNAGIGSGSEGQLWEHHVNDWRWSFDVNVLGVVNGIRAFTQTMIDQDVEGHIVNTTSGNGGFTPLINSAVYAATKAAVTTVTECLWGQLRQSGAKVSASLLYPSTVTPGLLNTGIWRPGANRPDRYDRPGAPPKEGRDSLGAFQERMDAAGLPVVFAPLSEVADLCLAGIRADAFWITVPSEAQSAKILARAHSQVDRSDPGYLLEANLMAARPATRPATRPASRPADRPAGRP</sequence>
<keyword evidence="2" id="KW-0560">Oxidoreductase</keyword>
<keyword evidence="6" id="KW-1185">Reference proteome</keyword>
<evidence type="ECO:0000256" key="4">
    <source>
        <dbReference type="SAM" id="MobiDB-lite"/>
    </source>
</evidence>
<dbReference type="CDD" id="cd05233">
    <property type="entry name" value="SDR_c"/>
    <property type="match status" value="1"/>
</dbReference>
<dbReference type="Gene3D" id="3.40.50.720">
    <property type="entry name" value="NAD(P)-binding Rossmann-like Domain"/>
    <property type="match status" value="1"/>
</dbReference>
<evidence type="ECO:0000313" key="5">
    <source>
        <dbReference type="EMBL" id="ADP80516.1"/>
    </source>
</evidence>
<dbReference type="PANTHER" id="PTHR43669">
    <property type="entry name" value="5-KETO-D-GLUCONATE 5-REDUCTASE"/>
    <property type="match status" value="1"/>
</dbReference>
<dbReference type="Pfam" id="PF00106">
    <property type="entry name" value="adh_short"/>
    <property type="match status" value="1"/>
</dbReference>
<dbReference type="GO" id="GO:0016491">
    <property type="term" value="F:oxidoreductase activity"/>
    <property type="evidence" value="ECO:0007669"/>
    <property type="project" value="UniProtKB-KW"/>
</dbReference>
<organism evidence="5 6">
    <name type="scientific">Pseudofrankia inefficax (strain DSM 45817 / CECT 9037 / DDB 130130 / EuI1c)</name>
    <name type="common">Frankia inefficax</name>
    <dbReference type="NCBI Taxonomy" id="298654"/>
    <lineage>
        <taxon>Bacteria</taxon>
        <taxon>Bacillati</taxon>
        <taxon>Actinomycetota</taxon>
        <taxon>Actinomycetes</taxon>
        <taxon>Frankiales</taxon>
        <taxon>Frankiaceae</taxon>
        <taxon>Pseudofrankia</taxon>
    </lineage>
</organism>
<dbReference type="AlphaFoldDB" id="E3J2K2"/>
<feature type="compositionally biased region" description="Basic and acidic residues" evidence="4">
    <location>
        <begin position="210"/>
        <end position="226"/>
    </location>
</feature>
<protein>
    <submittedName>
        <fullName evidence="5">Short-chain dehydrogenase/reductase SDR</fullName>
    </submittedName>
</protein>
<dbReference type="SUPFAM" id="SSF51735">
    <property type="entry name" value="NAD(P)-binding Rossmann-fold domains"/>
    <property type="match status" value="1"/>
</dbReference>
<evidence type="ECO:0000313" key="6">
    <source>
        <dbReference type="Proteomes" id="UP000002484"/>
    </source>
</evidence>
<feature type="region of interest" description="Disordered" evidence="4">
    <location>
        <begin position="205"/>
        <end position="227"/>
    </location>
</feature>
<dbReference type="PANTHER" id="PTHR43669:SF3">
    <property type="entry name" value="ALCOHOL DEHYDROGENASE, PUTATIVE (AFU_ORTHOLOGUE AFUA_3G03445)-RELATED"/>
    <property type="match status" value="1"/>
</dbReference>
<evidence type="ECO:0000256" key="2">
    <source>
        <dbReference type="ARBA" id="ARBA00023002"/>
    </source>
</evidence>